<name>A0A8H4P6B9_9HYPO</name>
<comment type="caution">
    <text evidence="2">The sequence shown here is derived from an EMBL/GenBank/DDBJ whole genome shotgun (WGS) entry which is preliminary data.</text>
</comment>
<evidence type="ECO:0000256" key="1">
    <source>
        <dbReference type="SAM" id="SignalP"/>
    </source>
</evidence>
<reference evidence="2 3" key="1">
    <citation type="submission" date="2020-01" db="EMBL/GenBank/DDBJ databases">
        <title>Identification and distribution of gene clusters putatively required for synthesis of sphingolipid metabolism inhibitors in phylogenetically diverse species of the filamentous fungus Fusarium.</title>
        <authorList>
            <person name="Kim H.-S."/>
            <person name="Busman M."/>
            <person name="Brown D.W."/>
            <person name="Divon H."/>
            <person name="Uhlig S."/>
            <person name="Proctor R.H."/>
        </authorList>
    </citation>
    <scope>NUCLEOTIDE SEQUENCE [LARGE SCALE GENOMIC DNA]</scope>
    <source>
        <strain evidence="2 3">NRRL 20459</strain>
    </source>
</reference>
<feature type="signal peptide" evidence="1">
    <location>
        <begin position="1"/>
        <end position="17"/>
    </location>
</feature>
<dbReference type="EMBL" id="JAADYS010002297">
    <property type="protein sequence ID" value="KAF4458973.1"/>
    <property type="molecule type" value="Genomic_DNA"/>
</dbReference>
<accession>A0A8H4P6B9</accession>
<organism evidence="2 3">
    <name type="scientific">Fusarium albosuccineum</name>
    <dbReference type="NCBI Taxonomy" id="1237068"/>
    <lineage>
        <taxon>Eukaryota</taxon>
        <taxon>Fungi</taxon>
        <taxon>Dikarya</taxon>
        <taxon>Ascomycota</taxon>
        <taxon>Pezizomycotina</taxon>
        <taxon>Sordariomycetes</taxon>
        <taxon>Hypocreomycetidae</taxon>
        <taxon>Hypocreales</taxon>
        <taxon>Nectriaceae</taxon>
        <taxon>Fusarium</taxon>
        <taxon>Fusarium decemcellulare species complex</taxon>
    </lineage>
</organism>
<sequence length="77" mass="8335">MKFLAILSVAMASIAYASPVEDPMSHALAEGKRAVAEGKSIHELDKRVLCGLSCATLGLCCRELYEDGDQAIYMQRS</sequence>
<evidence type="ECO:0000313" key="3">
    <source>
        <dbReference type="Proteomes" id="UP000554235"/>
    </source>
</evidence>
<feature type="chain" id="PRO_5034126130" evidence="1">
    <location>
        <begin position="18"/>
        <end position="77"/>
    </location>
</feature>
<keyword evidence="1" id="KW-0732">Signal</keyword>
<dbReference type="Proteomes" id="UP000554235">
    <property type="component" value="Unassembled WGS sequence"/>
</dbReference>
<keyword evidence="3" id="KW-1185">Reference proteome</keyword>
<gene>
    <name evidence="2" type="ORF">FALBO_14279</name>
</gene>
<proteinExistence type="predicted"/>
<evidence type="ECO:0000313" key="2">
    <source>
        <dbReference type="EMBL" id="KAF4458973.1"/>
    </source>
</evidence>
<protein>
    <submittedName>
        <fullName evidence="2">Uncharacterized protein</fullName>
    </submittedName>
</protein>
<dbReference type="AlphaFoldDB" id="A0A8H4P6B9"/>